<dbReference type="Proteomes" id="UP000278475">
    <property type="component" value="Unassembled WGS sequence"/>
</dbReference>
<feature type="domain" description="RDD" evidence="6">
    <location>
        <begin position="9"/>
        <end position="144"/>
    </location>
</feature>
<dbReference type="GO" id="GO:0016020">
    <property type="term" value="C:membrane"/>
    <property type="evidence" value="ECO:0007669"/>
    <property type="project" value="UniProtKB-SubCell"/>
</dbReference>
<sequence length="156" mass="17451">MKNKQIPELAGLGLRATAVIIDTAILFIIELLILSPLLLSPTYLAYFDQEVGPEGFNILFITIMIPLWLVYFVLQEGLWGQTIGKRITKIKVVKTNGEKAGWLKVLIRNLFRFIDVIGPSPYAVGMISIMVTKNRQRIGDIIAGTKVVKVDELQNP</sequence>
<name>A0A497EJM8_9CREN</name>
<reference evidence="7 8" key="1">
    <citation type="submission" date="2018-06" db="EMBL/GenBank/DDBJ databases">
        <title>Extensive metabolic versatility and redundancy in microbially diverse, dynamic hydrothermal sediments.</title>
        <authorList>
            <person name="Dombrowski N."/>
            <person name="Teske A."/>
            <person name="Baker B.J."/>
        </authorList>
    </citation>
    <scope>NUCLEOTIDE SEQUENCE [LARGE SCALE GENOMIC DNA]</scope>
    <source>
        <strain evidence="7">B66_G16</strain>
    </source>
</reference>
<protein>
    <submittedName>
        <fullName evidence="7">RDD family protein</fullName>
    </submittedName>
</protein>
<dbReference type="PANTHER" id="PTHR38480">
    <property type="entry name" value="SLR0254 PROTEIN"/>
    <property type="match status" value="1"/>
</dbReference>
<gene>
    <name evidence="7" type="ORF">DRJ31_11325</name>
</gene>
<evidence type="ECO:0000259" key="6">
    <source>
        <dbReference type="Pfam" id="PF06271"/>
    </source>
</evidence>
<comment type="caution">
    <text evidence="7">The sequence shown here is derived from an EMBL/GenBank/DDBJ whole genome shotgun (WGS) entry which is preliminary data.</text>
</comment>
<evidence type="ECO:0000313" key="8">
    <source>
        <dbReference type="Proteomes" id="UP000278475"/>
    </source>
</evidence>
<keyword evidence="4 5" id="KW-0472">Membrane</keyword>
<evidence type="ECO:0000256" key="5">
    <source>
        <dbReference type="SAM" id="Phobius"/>
    </source>
</evidence>
<accession>A0A497EJM8</accession>
<dbReference type="PANTHER" id="PTHR38480:SF1">
    <property type="entry name" value="SLR0254 PROTEIN"/>
    <property type="match status" value="1"/>
</dbReference>
<evidence type="ECO:0000256" key="2">
    <source>
        <dbReference type="ARBA" id="ARBA00022692"/>
    </source>
</evidence>
<keyword evidence="3 5" id="KW-1133">Transmembrane helix</keyword>
<dbReference type="EMBL" id="QMQV01000260">
    <property type="protein sequence ID" value="RLE45407.1"/>
    <property type="molecule type" value="Genomic_DNA"/>
</dbReference>
<proteinExistence type="predicted"/>
<comment type="subcellular location">
    <subcellularLocation>
        <location evidence="1">Membrane</location>
        <topology evidence="1">Multi-pass membrane protein</topology>
    </subcellularLocation>
</comment>
<keyword evidence="2 5" id="KW-0812">Transmembrane</keyword>
<feature type="transmembrane region" description="Helical" evidence="5">
    <location>
        <begin position="55"/>
        <end position="74"/>
    </location>
</feature>
<evidence type="ECO:0000256" key="3">
    <source>
        <dbReference type="ARBA" id="ARBA00022989"/>
    </source>
</evidence>
<evidence type="ECO:0000313" key="7">
    <source>
        <dbReference type="EMBL" id="RLE45407.1"/>
    </source>
</evidence>
<evidence type="ECO:0000256" key="4">
    <source>
        <dbReference type="ARBA" id="ARBA00023136"/>
    </source>
</evidence>
<dbReference type="InterPro" id="IPR010432">
    <property type="entry name" value="RDD"/>
</dbReference>
<dbReference type="AlphaFoldDB" id="A0A497EJM8"/>
<evidence type="ECO:0000256" key="1">
    <source>
        <dbReference type="ARBA" id="ARBA00004141"/>
    </source>
</evidence>
<feature type="transmembrane region" description="Helical" evidence="5">
    <location>
        <begin position="12"/>
        <end position="35"/>
    </location>
</feature>
<dbReference type="Pfam" id="PF06271">
    <property type="entry name" value="RDD"/>
    <property type="match status" value="1"/>
</dbReference>
<organism evidence="7 8">
    <name type="scientific">Thermoproteota archaeon</name>
    <dbReference type="NCBI Taxonomy" id="2056631"/>
    <lineage>
        <taxon>Archaea</taxon>
        <taxon>Thermoproteota</taxon>
    </lineage>
</organism>